<comment type="cofactor">
    <cofactor evidence="2">
        <name>Mg(2+)</name>
        <dbReference type="ChEBI" id="CHEBI:18420"/>
    </cofactor>
</comment>
<keyword evidence="10" id="KW-0378">Hydrolase</keyword>
<dbReference type="GO" id="GO:0046872">
    <property type="term" value="F:metal ion binding"/>
    <property type="evidence" value="ECO:0007669"/>
    <property type="project" value="UniProtKB-KW"/>
</dbReference>
<reference evidence="15 16" key="1">
    <citation type="submission" date="2019-08" db="EMBL/GenBank/DDBJ databases">
        <authorList>
            <person name="Chen S.-C."/>
            <person name="Lai M.-C."/>
            <person name="You Y.-T."/>
        </authorList>
    </citation>
    <scope>NUCLEOTIDE SEQUENCE [LARGE SCALE GENOMIC DNA]</scope>
    <source>
        <strain evidence="15 16">P2F9704a</strain>
    </source>
</reference>
<proteinExistence type="inferred from homology"/>
<evidence type="ECO:0000256" key="13">
    <source>
        <dbReference type="ARBA" id="ARBA00023270"/>
    </source>
</evidence>
<comment type="caution">
    <text evidence="15">The sequence shown here is derived from an EMBL/GenBank/DDBJ whole genome shotgun (WGS) entry which is preliminary data.</text>
</comment>
<dbReference type="RefSeq" id="WP_255333461.1">
    <property type="nucleotide sequence ID" value="NZ_VOTZ01000033.1"/>
</dbReference>
<evidence type="ECO:0000256" key="3">
    <source>
        <dbReference type="ARBA" id="ARBA00004742"/>
    </source>
</evidence>
<evidence type="ECO:0000313" key="16">
    <source>
        <dbReference type="Proteomes" id="UP001524383"/>
    </source>
</evidence>
<dbReference type="EMBL" id="VOTZ01000033">
    <property type="protein sequence ID" value="MCQ1539493.1"/>
    <property type="molecule type" value="Genomic_DNA"/>
</dbReference>
<comment type="subunit">
    <text evidence="5">Homooctamer; dimer of tetramers.</text>
</comment>
<comment type="catalytic activity">
    <reaction evidence="1">
        <text>beta-D-fructose 1,6-bisphosphate + H2O = beta-D-fructose 6-phosphate + phosphate</text>
        <dbReference type="Rhea" id="RHEA:11064"/>
        <dbReference type="ChEBI" id="CHEBI:15377"/>
        <dbReference type="ChEBI" id="CHEBI:32966"/>
        <dbReference type="ChEBI" id="CHEBI:43474"/>
        <dbReference type="ChEBI" id="CHEBI:57634"/>
        <dbReference type="EC" id="3.1.3.11"/>
    </reaction>
</comment>
<evidence type="ECO:0000256" key="8">
    <source>
        <dbReference type="ARBA" id="ARBA00022432"/>
    </source>
</evidence>
<dbReference type="EC" id="3.1.3.11" evidence="6"/>
<dbReference type="InterPro" id="IPR002803">
    <property type="entry name" value="FBPase_V"/>
</dbReference>
<comment type="pathway">
    <text evidence="3">Carbohydrate biosynthesis; gluconeogenesis.</text>
</comment>
<evidence type="ECO:0000256" key="1">
    <source>
        <dbReference type="ARBA" id="ARBA00001273"/>
    </source>
</evidence>
<evidence type="ECO:0000256" key="12">
    <source>
        <dbReference type="ARBA" id="ARBA00023239"/>
    </source>
</evidence>
<keyword evidence="8" id="KW-0312">Gluconeogenesis</keyword>
<evidence type="ECO:0000256" key="7">
    <source>
        <dbReference type="ARBA" id="ARBA00018635"/>
    </source>
</evidence>
<evidence type="ECO:0000256" key="5">
    <source>
        <dbReference type="ARBA" id="ARBA00011820"/>
    </source>
</evidence>
<comment type="similarity">
    <text evidence="4">Belongs to the FBP aldolase/phosphatase family.</text>
</comment>
<evidence type="ECO:0000256" key="10">
    <source>
        <dbReference type="ARBA" id="ARBA00022801"/>
    </source>
</evidence>
<dbReference type="Pfam" id="PF01950">
    <property type="entry name" value="FBPase_3"/>
    <property type="match status" value="2"/>
</dbReference>
<dbReference type="GO" id="GO:0016829">
    <property type="term" value="F:lyase activity"/>
    <property type="evidence" value="ECO:0007669"/>
    <property type="project" value="UniProtKB-KW"/>
</dbReference>
<evidence type="ECO:0000256" key="6">
    <source>
        <dbReference type="ARBA" id="ARBA00013093"/>
    </source>
</evidence>
<evidence type="ECO:0000256" key="14">
    <source>
        <dbReference type="ARBA" id="ARBA00023277"/>
    </source>
</evidence>
<name>A0ABD4TP07_9EURY</name>
<keyword evidence="9" id="KW-0479">Metal-binding</keyword>
<dbReference type="AlphaFoldDB" id="A0ABD4TP07"/>
<evidence type="ECO:0000256" key="11">
    <source>
        <dbReference type="ARBA" id="ARBA00022842"/>
    </source>
</evidence>
<evidence type="ECO:0000256" key="9">
    <source>
        <dbReference type="ARBA" id="ARBA00022723"/>
    </source>
</evidence>
<evidence type="ECO:0000313" key="15">
    <source>
        <dbReference type="EMBL" id="MCQ1539493.1"/>
    </source>
</evidence>
<dbReference type="PANTHER" id="PTHR38341:SF1">
    <property type="entry name" value="FRUCTOSE-1,6-BISPHOSPHATE ALDOLASE_PHOSPHATASE"/>
    <property type="match status" value="1"/>
</dbReference>
<organism evidence="15 16">
    <name type="scientific">Methanocalculus taiwanensis</name>
    <dbReference type="NCBI Taxonomy" id="106207"/>
    <lineage>
        <taxon>Archaea</taxon>
        <taxon>Methanobacteriati</taxon>
        <taxon>Methanobacteriota</taxon>
        <taxon>Stenosarchaea group</taxon>
        <taxon>Methanomicrobia</taxon>
        <taxon>Methanomicrobiales</taxon>
        <taxon>Methanocalculaceae</taxon>
        <taxon>Methanocalculus</taxon>
    </lineage>
</organism>
<accession>A0ABD4TP07</accession>
<sequence>MSGISFLHCTLVTARLGGYPAGHRVHPGMLELAARLLKKEEGDILIDSYVFRCGDAVAFLLTHRGKEEIDTLVGAILGSCRDYMGKKKISSPASAPISSCCLSFQERESEEIVVFLSDLPTVDLYNHHLYRIFGDPFSTTRLVLDECLLEGFVFTTSAGKSIIDFSLPEDTYRLLASIRRPKESRVYMVRRRDGEPAASVAIPFGVGAPGLLLRSGGVFPTYGEAAEPFAQPFMVRSSGIERPMMPLLPVSLCDAQGSRSGGPPRVICLAFTIAGGRLIGPADIFDDPALDQARQFGSRIAGYARAHGPFDPFV</sequence>
<keyword evidence="12" id="KW-0456">Lyase</keyword>
<keyword evidence="14" id="KW-0119">Carbohydrate metabolism</keyword>
<gene>
    <name evidence="15" type="ORF">FTO68_10945</name>
</gene>
<dbReference type="Proteomes" id="UP001524383">
    <property type="component" value="Unassembled WGS sequence"/>
</dbReference>
<keyword evidence="16" id="KW-1185">Reference proteome</keyword>
<dbReference type="GO" id="GO:0042132">
    <property type="term" value="F:fructose 1,6-bisphosphate 1-phosphatase activity"/>
    <property type="evidence" value="ECO:0007669"/>
    <property type="project" value="UniProtKB-EC"/>
</dbReference>
<keyword evidence="11" id="KW-0460">Magnesium</keyword>
<dbReference type="SUPFAM" id="SSF111249">
    <property type="entry name" value="Sulfolobus fructose-1,6-bisphosphatase-like"/>
    <property type="match status" value="1"/>
</dbReference>
<dbReference type="GO" id="GO:0006094">
    <property type="term" value="P:gluconeogenesis"/>
    <property type="evidence" value="ECO:0007669"/>
    <property type="project" value="UniProtKB-KW"/>
</dbReference>
<protein>
    <recommendedName>
        <fullName evidence="7">Fructose-1,6-bisphosphate aldolase/phosphatase</fullName>
        <ecNumber evidence="6">3.1.3.11</ecNumber>
    </recommendedName>
</protein>
<dbReference type="PANTHER" id="PTHR38341">
    <property type="entry name" value="FRUCTOSE-1,6-BISPHOSPHATE ALDOLASE/PHOSPHATASE"/>
    <property type="match status" value="1"/>
</dbReference>
<dbReference type="InterPro" id="IPR036076">
    <property type="entry name" value="FBPase_V_sf"/>
</dbReference>
<evidence type="ECO:0000256" key="2">
    <source>
        <dbReference type="ARBA" id="ARBA00001946"/>
    </source>
</evidence>
<evidence type="ECO:0000256" key="4">
    <source>
        <dbReference type="ARBA" id="ARBA00010693"/>
    </source>
</evidence>
<keyword evidence="13" id="KW-0704">Schiff base</keyword>